<keyword evidence="13" id="KW-1185">Reference proteome</keyword>
<comment type="caution">
    <text evidence="12">The sequence shown here is derived from an EMBL/GenBank/DDBJ whole genome shotgun (WGS) entry which is preliminary data.</text>
</comment>
<evidence type="ECO:0008006" key="14">
    <source>
        <dbReference type="Google" id="ProtNLM"/>
    </source>
</evidence>
<dbReference type="CDD" id="cd08662">
    <property type="entry name" value="M13"/>
    <property type="match status" value="1"/>
</dbReference>
<comment type="similarity">
    <text evidence="3">Belongs to the peptidase M13 family.</text>
</comment>
<keyword evidence="5" id="KW-0479">Metal-binding</keyword>
<dbReference type="Proteomes" id="UP001359485">
    <property type="component" value="Unassembled WGS sequence"/>
</dbReference>
<dbReference type="InterPro" id="IPR042089">
    <property type="entry name" value="Peptidase_M13_dom_2"/>
</dbReference>
<name>A0ABR1AKC8_POLSC</name>
<evidence type="ECO:0000313" key="12">
    <source>
        <dbReference type="EMBL" id="KAK6621743.1"/>
    </source>
</evidence>
<keyword evidence="4" id="KW-0645">Protease</keyword>
<evidence type="ECO:0000256" key="9">
    <source>
        <dbReference type="SAM" id="Phobius"/>
    </source>
</evidence>
<keyword evidence="6" id="KW-0378">Hydrolase</keyword>
<feature type="domain" description="Peptidase M13 N-terminal" evidence="11">
    <location>
        <begin position="116"/>
        <end position="511"/>
    </location>
</feature>
<accession>A0ABR1AKC8</accession>
<dbReference type="SUPFAM" id="SSF55486">
    <property type="entry name" value="Metalloproteases ('zincins'), catalytic domain"/>
    <property type="match status" value="1"/>
</dbReference>
<dbReference type="InterPro" id="IPR000718">
    <property type="entry name" value="Peptidase_M13"/>
</dbReference>
<dbReference type="InterPro" id="IPR008753">
    <property type="entry name" value="Peptidase_M13_N"/>
</dbReference>
<feature type="transmembrane region" description="Helical" evidence="9">
    <location>
        <begin position="52"/>
        <end position="71"/>
    </location>
</feature>
<proteinExistence type="inferred from homology"/>
<evidence type="ECO:0000313" key="13">
    <source>
        <dbReference type="Proteomes" id="UP001359485"/>
    </source>
</evidence>
<evidence type="ECO:0000256" key="1">
    <source>
        <dbReference type="ARBA" id="ARBA00001947"/>
    </source>
</evidence>
<evidence type="ECO:0000256" key="3">
    <source>
        <dbReference type="ARBA" id="ARBA00007357"/>
    </source>
</evidence>
<evidence type="ECO:0000259" key="11">
    <source>
        <dbReference type="Pfam" id="PF05649"/>
    </source>
</evidence>
<reference evidence="12 13" key="1">
    <citation type="submission" date="2023-09" db="EMBL/GenBank/DDBJ databases">
        <title>Genomes of two closely related lineages of the louse Polyplax serrata with different host specificities.</title>
        <authorList>
            <person name="Martinu J."/>
            <person name="Tarabai H."/>
            <person name="Stefka J."/>
            <person name="Hypsa V."/>
        </authorList>
    </citation>
    <scope>NUCLEOTIDE SEQUENCE [LARGE SCALE GENOMIC DNA]</scope>
    <source>
        <strain evidence="12">98ZLc_SE</strain>
    </source>
</reference>
<comment type="cofactor">
    <cofactor evidence="1">
        <name>Zn(2+)</name>
        <dbReference type="ChEBI" id="CHEBI:29105"/>
    </cofactor>
</comment>
<dbReference type="PANTHER" id="PTHR11733:SF167">
    <property type="entry name" value="FI17812P1-RELATED"/>
    <property type="match status" value="1"/>
</dbReference>
<evidence type="ECO:0000256" key="4">
    <source>
        <dbReference type="ARBA" id="ARBA00022670"/>
    </source>
</evidence>
<dbReference type="InterPro" id="IPR018497">
    <property type="entry name" value="Peptidase_M13_C"/>
</dbReference>
<dbReference type="Pfam" id="PF05649">
    <property type="entry name" value="Peptidase_M13_N"/>
    <property type="match status" value="1"/>
</dbReference>
<evidence type="ECO:0000256" key="5">
    <source>
        <dbReference type="ARBA" id="ARBA00022723"/>
    </source>
</evidence>
<keyword evidence="9" id="KW-1133">Transmembrane helix</keyword>
<evidence type="ECO:0000256" key="7">
    <source>
        <dbReference type="ARBA" id="ARBA00022833"/>
    </source>
</evidence>
<organism evidence="12 13">
    <name type="scientific">Polyplax serrata</name>
    <name type="common">Common mouse louse</name>
    <dbReference type="NCBI Taxonomy" id="468196"/>
    <lineage>
        <taxon>Eukaryota</taxon>
        <taxon>Metazoa</taxon>
        <taxon>Ecdysozoa</taxon>
        <taxon>Arthropoda</taxon>
        <taxon>Hexapoda</taxon>
        <taxon>Insecta</taxon>
        <taxon>Pterygota</taxon>
        <taxon>Neoptera</taxon>
        <taxon>Paraneoptera</taxon>
        <taxon>Psocodea</taxon>
        <taxon>Troctomorpha</taxon>
        <taxon>Phthiraptera</taxon>
        <taxon>Anoplura</taxon>
        <taxon>Polyplacidae</taxon>
        <taxon>Polyplax</taxon>
    </lineage>
</organism>
<keyword evidence="8" id="KW-0482">Metalloprotease</keyword>
<protein>
    <recommendedName>
        <fullName evidence="14">Endothelin-converting enzyme 1</fullName>
    </recommendedName>
</protein>
<dbReference type="PANTHER" id="PTHR11733">
    <property type="entry name" value="ZINC METALLOPROTEASE FAMILY M13 NEPRILYSIN-RELATED"/>
    <property type="match status" value="1"/>
</dbReference>
<comment type="subcellular location">
    <subcellularLocation>
        <location evidence="2">Cell membrane</location>
        <topology evidence="2">Single-pass type II membrane protein</topology>
    </subcellularLocation>
</comment>
<keyword evidence="7" id="KW-0862">Zinc</keyword>
<evidence type="ECO:0000259" key="10">
    <source>
        <dbReference type="Pfam" id="PF01431"/>
    </source>
</evidence>
<dbReference type="PROSITE" id="PS51885">
    <property type="entry name" value="NEPRILYSIN"/>
    <property type="match status" value="1"/>
</dbReference>
<dbReference type="PRINTS" id="PR00786">
    <property type="entry name" value="NEPRILYSIN"/>
</dbReference>
<dbReference type="Gene3D" id="3.40.390.10">
    <property type="entry name" value="Collagenase (Catalytic Domain)"/>
    <property type="match status" value="1"/>
</dbReference>
<feature type="domain" description="Peptidase M13 C-terminal" evidence="10">
    <location>
        <begin position="570"/>
        <end position="718"/>
    </location>
</feature>
<evidence type="ECO:0000256" key="8">
    <source>
        <dbReference type="ARBA" id="ARBA00023049"/>
    </source>
</evidence>
<dbReference type="Gene3D" id="1.10.1380.10">
    <property type="entry name" value="Neutral endopeptidase , domain2"/>
    <property type="match status" value="1"/>
</dbReference>
<evidence type="ECO:0000256" key="2">
    <source>
        <dbReference type="ARBA" id="ARBA00004401"/>
    </source>
</evidence>
<dbReference type="EMBL" id="JAWJWF010000047">
    <property type="protein sequence ID" value="KAK6621743.1"/>
    <property type="molecule type" value="Genomic_DNA"/>
</dbReference>
<gene>
    <name evidence="12" type="ORF">RUM44_001550</name>
</gene>
<feature type="domain" description="Peptidase M13 C-terminal" evidence="10">
    <location>
        <begin position="736"/>
        <end position="796"/>
    </location>
</feature>
<sequence length="797" mass="90412">MMSRYKHTDLEDDVSFMGSVQFNEGISSTATHIRYHTGITLWKSRSKLEKTLLVVVGTLVLLVFVLITILYSSVPHSGMTTVLHIRSHNKGDVCLTPNCVKSAAHVISSLDLTADPCDDFYQFACGGWVTENPVPDGKSIWGTFGKLEQQNQLIIKHILENPATTLKSEAERKAKIYYESCLDANETIERLGAQPMLDLLKAVGGWNVSGEFNLSSWSLQNTLHLLHNEYNMGGLFSWAVGEDDKNSSRYVIQIDQGGLTLPTRENYLNKTANKKVLDAYLEYMTKVGVLLGGDQNDTQRQMKDVIEFETKLAEITQPEEDLRDEMKLYHLMSIADLEKKAPFMSWRQYFSNAMKKINRPIGPGEMVVVHATEYLAKVSTLVTDHMKTDEGKITLNNYLVWQTVRSLTCCLPKAFRDAHKGLRKALMGSDGGEEPWLSCVTDTNNVIGFAIGAMFVRQVFQGNSKTVAEEMINDIRNAFLDNLKNLTWMDSETRAAAINKANAITDMIGFPEFILDPEQLDKKYSDLEIKENEYFMNNIRVNQYNLKKNIQRLDQVVNKTRWDMTPSTVNAYYTPTKNQIVFPAGILRSPFYDVNHSSSLNFGSMGVVMGHELTHAFDDLGREYDQYGNLHKWWKNETIDKFKQKTNCVVKQYSNYQINERHLNGKQTLGENIADNGGLKAAYHAYLNKGQPETELPLPGLNMTHRQLFFLSFAQVLIISLSSVVRKKLTDSDRFSFPQVWCSSSTAEATLLQIEKDPHSPSKFRVIGPLSNLREFSKEFNCPLGSKMNPKEKCDIW</sequence>
<dbReference type="InterPro" id="IPR024079">
    <property type="entry name" value="MetalloPept_cat_dom_sf"/>
</dbReference>
<evidence type="ECO:0000256" key="6">
    <source>
        <dbReference type="ARBA" id="ARBA00022801"/>
    </source>
</evidence>
<keyword evidence="9" id="KW-0812">Transmembrane</keyword>
<dbReference type="Pfam" id="PF01431">
    <property type="entry name" value="Peptidase_M13"/>
    <property type="match status" value="2"/>
</dbReference>
<keyword evidence="9" id="KW-0472">Membrane</keyword>